<evidence type="ECO:0000256" key="5">
    <source>
        <dbReference type="ARBA" id="ARBA00022475"/>
    </source>
</evidence>
<keyword evidence="6 10" id="KW-0812">Transmembrane</keyword>
<dbReference type="PANTHER" id="PTHR43823">
    <property type="entry name" value="SPORULATION PROTEIN YKVU"/>
    <property type="match status" value="1"/>
</dbReference>
<feature type="transmembrane region" description="Helical" evidence="10">
    <location>
        <begin position="421"/>
        <end position="440"/>
    </location>
</feature>
<dbReference type="InterPro" id="IPR045070">
    <property type="entry name" value="MATE_MepA-like"/>
</dbReference>
<feature type="transmembrane region" description="Helical" evidence="10">
    <location>
        <begin position="327"/>
        <end position="347"/>
    </location>
</feature>
<reference evidence="11 12" key="1">
    <citation type="journal article" date="2021" name="Cell Host Microbe">
        <title>in vivo commensal control of Clostridioides difficile virulence.</title>
        <authorList>
            <person name="Girinathan B.P."/>
            <person name="Dibenedetto N."/>
            <person name="Worley J.N."/>
            <person name="Peltier J."/>
            <person name="Arrieta-Ortiz M.L."/>
            <person name="Rupa Christinal Immanuel S."/>
            <person name="Lavin R."/>
            <person name="Delaney M.L."/>
            <person name="Cummins C."/>
            <person name="Hoffmann M."/>
            <person name="Luo Y."/>
            <person name="Gonzalez-Escalona N."/>
            <person name="Allard M."/>
            <person name="Onderdonk A.B."/>
            <person name="Gerber G.K."/>
            <person name="Sonenshein A.L."/>
            <person name="Baliga N."/>
            <person name="Dupuy B."/>
            <person name="Bry L."/>
        </authorList>
    </citation>
    <scope>NUCLEOTIDE SEQUENCE [LARGE SCALE GENOMIC DNA]</scope>
    <source>
        <strain evidence="11 12">DSM 599</strain>
    </source>
</reference>
<dbReference type="InterPro" id="IPR048279">
    <property type="entry name" value="MdtK-like"/>
</dbReference>
<evidence type="ECO:0000313" key="12">
    <source>
        <dbReference type="Proteomes" id="UP001299068"/>
    </source>
</evidence>
<keyword evidence="8 10" id="KW-0472">Membrane</keyword>
<dbReference type="PANTHER" id="PTHR43823:SF3">
    <property type="entry name" value="MULTIDRUG EXPORT PROTEIN MEPA"/>
    <property type="match status" value="1"/>
</dbReference>
<protein>
    <recommendedName>
        <fullName evidence="3">Multidrug export protein MepA</fullName>
    </recommendedName>
</protein>
<evidence type="ECO:0000256" key="4">
    <source>
        <dbReference type="ARBA" id="ARBA00022448"/>
    </source>
</evidence>
<evidence type="ECO:0000256" key="7">
    <source>
        <dbReference type="ARBA" id="ARBA00022989"/>
    </source>
</evidence>
<feature type="transmembrane region" description="Helical" evidence="10">
    <location>
        <begin position="244"/>
        <end position="265"/>
    </location>
</feature>
<feature type="transmembrane region" description="Helical" evidence="10">
    <location>
        <begin position="55"/>
        <end position="78"/>
    </location>
</feature>
<keyword evidence="7 10" id="KW-1133">Transmembrane helix</keyword>
<keyword evidence="12" id="KW-1185">Reference proteome</keyword>
<comment type="similarity">
    <text evidence="2">Belongs to the multi antimicrobial extrusion (MATE) (TC 2.A.66.1) family. MepA subfamily.</text>
</comment>
<evidence type="ECO:0000256" key="6">
    <source>
        <dbReference type="ARBA" id="ARBA00022692"/>
    </source>
</evidence>
<comment type="subcellular location">
    <subcellularLocation>
        <location evidence="1">Cell membrane</location>
        <topology evidence="1">Multi-pass membrane protein</topology>
    </subcellularLocation>
</comment>
<proteinExistence type="inferred from homology"/>
<gene>
    <name evidence="11" type="ORF">K5V21_16990</name>
</gene>
<dbReference type="EMBL" id="JAIKTU010000017">
    <property type="protein sequence ID" value="MBY0757130.1"/>
    <property type="molecule type" value="Genomic_DNA"/>
</dbReference>
<evidence type="ECO:0000313" key="11">
    <source>
        <dbReference type="EMBL" id="MBY0757130.1"/>
    </source>
</evidence>
<feature type="transmembrane region" description="Helical" evidence="10">
    <location>
        <begin position="277"/>
        <end position="306"/>
    </location>
</feature>
<feature type="transmembrane region" description="Helical" evidence="10">
    <location>
        <begin position="200"/>
        <end position="218"/>
    </location>
</feature>
<organism evidence="11 12">
    <name type="scientific">Clostridium sardiniense</name>
    <name type="common">Clostridium absonum</name>
    <dbReference type="NCBI Taxonomy" id="29369"/>
    <lineage>
        <taxon>Bacteria</taxon>
        <taxon>Bacillati</taxon>
        <taxon>Bacillota</taxon>
        <taxon>Clostridia</taxon>
        <taxon>Eubacteriales</taxon>
        <taxon>Clostridiaceae</taxon>
        <taxon>Clostridium</taxon>
    </lineage>
</organism>
<dbReference type="InterPro" id="IPR002528">
    <property type="entry name" value="MATE_fam"/>
</dbReference>
<comment type="caution">
    <text evidence="11">The sequence shown here is derived from an EMBL/GenBank/DDBJ whole genome shotgun (WGS) entry which is preliminary data.</text>
</comment>
<feature type="transmembrane region" description="Helical" evidence="10">
    <location>
        <begin position="174"/>
        <end position="194"/>
    </location>
</feature>
<dbReference type="Proteomes" id="UP001299068">
    <property type="component" value="Unassembled WGS sequence"/>
</dbReference>
<evidence type="ECO:0000256" key="10">
    <source>
        <dbReference type="SAM" id="Phobius"/>
    </source>
</evidence>
<dbReference type="RefSeq" id="WP_221862275.1">
    <property type="nucleotide sequence ID" value="NZ_JAIKTU010000017.1"/>
</dbReference>
<keyword evidence="5" id="KW-1003">Cell membrane</keyword>
<accession>A0ABS7L226</accession>
<feature type="transmembrane region" description="Helical" evidence="10">
    <location>
        <begin position="25"/>
        <end position="49"/>
    </location>
</feature>
<evidence type="ECO:0000256" key="2">
    <source>
        <dbReference type="ARBA" id="ARBA00008417"/>
    </source>
</evidence>
<sequence length="456" mass="50161">MENTIDITNEYYLEKAPIKKAIRHLSIPMMIGMSIGTVYNIINAYFIGLLHNTEMLSAITLGLPIFTILMAFGNVFGVGGGTYITRLIAKSEIDKAKRVASYTVFASIVAGIIIATISLFVMNPLMKLLGTNDITFNLTKNYSIALFISGFTIVLNFALEQIVRSEGASKESMYGMGVSALVNLIFDPLLILFFNLNVVGAALAMSIANLASAIYYIYYLEKKSEHLRGFIGGFKLSLKEQWEIYKIGISELLQMSFMIVTTLLLNNYCMEYGDNVIAAFGVALRIVQVPEFLSMGIFLGIIPLLAYNFSNKNFLRLRSAIKEAAKYIGIISLLFVAIVYILRVPIIRLFTNQSSVVSIGTYILIAMLISALFNGFTGLLMGVFQASGQAAPTTIMAVAQGILYIPVVIIAHHFLGLHGVIWSSTITEVITCITGIVLFAQFNRKIKKLDSNPVSL</sequence>
<name>A0ABS7L226_CLOSR</name>
<dbReference type="NCBIfam" id="TIGR00797">
    <property type="entry name" value="matE"/>
    <property type="match status" value="1"/>
</dbReference>
<dbReference type="Pfam" id="PF01554">
    <property type="entry name" value="MatE"/>
    <property type="match status" value="2"/>
</dbReference>
<keyword evidence="4" id="KW-0813">Transport</keyword>
<feature type="transmembrane region" description="Helical" evidence="10">
    <location>
        <begin position="142"/>
        <end position="162"/>
    </location>
</feature>
<keyword evidence="9" id="KW-0046">Antibiotic resistance</keyword>
<dbReference type="CDD" id="cd13143">
    <property type="entry name" value="MATE_MepA_like"/>
    <property type="match status" value="1"/>
</dbReference>
<feature type="transmembrane region" description="Helical" evidence="10">
    <location>
        <begin position="99"/>
        <end position="122"/>
    </location>
</feature>
<evidence type="ECO:0000256" key="3">
    <source>
        <dbReference type="ARBA" id="ARBA00022106"/>
    </source>
</evidence>
<evidence type="ECO:0000256" key="8">
    <source>
        <dbReference type="ARBA" id="ARBA00023136"/>
    </source>
</evidence>
<evidence type="ECO:0000256" key="1">
    <source>
        <dbReference type="ARBA" id="ARBA00004651"/>
    </source>
</evidence>
<dbReference type="InterPro" id="IPR051327">
    <property type="entry name" value="MATE_MepA_subfamily"/>
</dbReference>
<feature type="transmembrane region" description="Helical" evidence="10">
    <location>
        <begin position="359"/>
        <end position="383"/>
    </location>
</feature>
<evidence type="ECO:0000256" key="9">
    <source>
        <dbReference type="ARBA" id="ARBA00023251"/>
    </source>
</evidence>
<dbReference type="PIRSF" id="PIRSF006603">
    <property type="entry name" value="DinF"/>
    <property type="match status" value="1"/>
</dbReference>
<feature type="transmembrane region" description="Helical" evidence="10">
    <location>
        <begin position="395"/>
        <end position="415"/>
    </location>
</feature>